<reference evidence="2 3" key="1">
    <citation type="submission" date="2018-08" db="EMBL/GenBank/DDBJ databases">
        <title>A genome reference for cultivated species of the human gut microbiota.</title>
        <authorList>
            <person name="Zou Y."/>
            <person name="Xue W."/>
            <person name="Luo G."/>
        </authorList>
    </citation>
    <scope>NUCLEOTIDE SEQUENCE [LARGE SCALE GENOMIC DNA]</scope>
    <source>
        <strain evidence="2 3">TF10-9AT</strain>
    </source>
</reference>
<dbReference type="AlphaFoldDB" id="A0A8B2Z1X0"/>
<name>A0A8B2Z1X0_9LACO</name>
<protein>
    <submittedName>
        <fullName evidence="2">Vitamin B12-binding protein</fullName>
    </submittedName>
</protein>
<accession>A0A8B2Z1X0</accession>
<comment type="caution">
    <text evidence="2">The sequence shown here is derived from an EMBL/GenBank/DDBJ whole genome shotgun (WGS) entry which is preliminary data.</text>
</comment>
<dbReference type="Proteomes" id="UP000260790">
    <property type="component" value="Unassembled WGS sequence"/>
</dbReference>
<dbReference type="EMBL" id="QSQR01000003">
    <property type="protein sequence ID" value="RGK47249.1"/>
    <property type="molecule type" value="Genomic_DNA"/>
</dbReference>
<sequence>MTGFYGQNSKIGVLPVTGDWILRAKFKNQRFARNRGLSFTGRIQKSAICP</sequence>
<evidence type="ECO:0000313" key="2">
    <source>
        <dbReference type="EMBL" id="RGK47249.1"/>
    </source>
</evidence>
<gene>
    <name evidence="1" type="ORF">DXD09_04735</name>
    <name evidence="2" type="ORF">DXD09_04740</name>
</gene>
<dbReference type="EMBL" id="QSQR01000003">
    <property type="protein sequence ID" value="RGK47248.1"/>
    <property type="molecule type" value="Genomic_DNA"/>
</dbReference>
<proteinExistence type="predicted"/>
<organism evidence="2 3">
    <name type="scientific">Ligilactobacillus ruminis</name>
    <dbReference type="NCBI Taxonomy" id="1623"/>
    <lineage>
        <taxon>Bacteria</taxon>
        <taxon>Bacillati</taxon>
        <taxon>Bacillota</taxon>
        <taxon>Bacilli</taxon>
        <taxon>Lactobacillales</taxon>
        <taxon>Lactobacillaceae</taxon>
        <taxon>Ligilactobacillus</taxon>
    </lineage>
</organism>
<evidence type="ECO:0000313" key="1">
    <source>
        <dbReference type="EMBL" id="RGK47248.1"/>
    </source>
</evidence>
<evidence type="ECO:0000313" key="3">
    <source>
        <dbReference type="Proteomes" id="UP000260790"/>
    </source>
</evidence>